<evidence type="ECO:0000256" key="5">
    <source>
        <dbReference type="ARBA" id="ARBA00022519"/>
    </source>
</evidence>
<protein>
    <recommendedName>
        <fullName evidence="12">TonB C-terminal domain-containing protein</fullName>
    </recommendedName>
</protein>
<evidence type="ECO:0000256" key="8">
    <source>
        <dbReference type="ARBA" id="ARBA00022989"/>
    </source>
</evidence>
<evidence type="ECO:0000256" key="3">
    <source>
        <dbReference type="ARBA" id="ARBA00022448"/>
    </source>
</evidence>
<dbReference type="Gene3D" id="3.30.1150.10">
    <property type="match status" value="1"/>
</dbReference>
<dbReference type="Pfam" id="PF03544">
    <property type="entry name" value="TonB_C"/>
    <property type="match status" value="1"/>
</dbReference>
<keyword evidence="6 11" id="KW-0812">Transmembrane</keyword>
<keyword evidence="7" id="KW-0653">Protein transport</keyword>
<evidence type="ECO:0000256" key="11">
    <source>
        <dbReference type="SAM" id="Phobius"/>
    </source>
</evidence>
<keyword evidence="4" id="KW-1003">Cell membrane</keyword>
<organism evidence="13 14">
    <name type="scientific">Dokdonella soli</name>
    <dbReference type="NCBI Taxonomy" id="529810"/>
    <lineage>
        <taxon>Bacteria</taxon>
        <taxon>Pseudomonadati</taxon>
        <taxon>Pseudomonadota</taxon>
        <taxon>Gammaproteobacteria</taxon>
        <taxon>Lysobacterales</taxon>
        <taxon>Rhodanobacteraceae</taxon>
        <taxon>Dokdonella</taxon>
    </lineage>
</organism>
<evidence type="ECO:0000313" key="14">
    <source>
        <dbReference type="Proteomes" id="UP001501523"/>
    </source>
</evidence>
<comment type="similarity">
    <text evidence="2">Belongs to the TonB family.</text>
</comment>
<evidence type="ECO:0000256" key="2">
    <source>
        <dbReference type="ARBA" id="ARBA00006555"/>
    </source>
</evidence>
<dbReference type="InterPro" id="IPR037682">
    <property type="entry name" value="TonB_C"/>
</dbReference>
<keyword evidence="9 11" id="KW-0472">Membrane</keyword>
<dbReference type="PANTHER" id="PTHR33446">
    <property type="entry name" value="PROTEIN TONB-RELATED"/>
    <property type="match status" value="1"/>
</dbReference>
<dbReference type="PROSITE" id="PS52015">
    <property type="entry name" value="TONB_CTD"/>
    <property type="match status" value="1"/>
</dbReference>
<feature type="transmembrane region" description="Helical" evidence="11">
    <location>
        <begin position="20"/>
        <end position="37"/>
    </location>
</feature>
<accession>A0ABP3TTS3</accession>
<dbReference type="InterPro" id="IPR051045">
    <property type="entry name" value="TonB-dependent_transducer"/>
</dbReference>
<gene>
    <name evidence="13" type="ORF">GCM10009105_25170</name>
</gene>
<evidence type="ECO:0000256" key="1">
    <source>
        <dbReference type="ARBA" id="ARBA00004383"/>
    </source>
</evidence>
<evidence type="ECO:0000256" key="9">
    <source>
        <dbReference type="ARBA" id="ARBA00023136"/>
    </source>
</evidence>
<keyword evidence="5" id="KW-0997">Cell inner membrane</keyword>
<dbReference type="EMBL" id="BAAAEU010000015">
    <property type="protein sequence ID" value="GAA0717829.1"/>
    <property type="molecule type" value="Genomic_DNA"/>
</dbReference>
<dbReference type="RefSeq" id="WP_343791633.1">
    <property type="nucleotide sequence ID" value="NZ_BAAAEU010000015.1"/>
</dbReference>
<comment type="caution">
    <text evidence="13">The sequence shown here is derived from an EMBL/GenBank/DDBJ whole genome shotgun (WGS) entry which is preliminary data.</text>
</comment>
<feature type="domain" description="TonB C-terminal" evidence="12">
    <location>
        <begin position="144"/>
        <end position="240"/>
    </location>
</feature>
<sequence length="277" mass="29492">MVAVHTPAFDRDSARLDWRAMLVVVLFHALLAIWFVNQRSSGSPQPSLTPLVLVDLLEAPFQSRKHEQRSPLRTAAASPAAHRAHEQAVTPRMQPRRGRDIIVPEGHEAVGVSAAAATTTSAMVTDAGTGASLATRGTGSYAGPHFRPPRVRHRSMPNYPADAFRAHQQGTVDVIVTVSASGEPVEAHVYQSSGTASLDSAAVAAVKAWTFRAAERNGNATEAQAIVTIDWSIGPKTVLAGLGSPMNPSSNMSTVVKQQTVVKQIECLQTSPPELCK</sequence>
<keyword evidence="14" id="KW-1185">Reference proteome</keyword>
<evidence type="ECO:0000256" key="6">
    <source>
        <dbReference type="ARBA" id="ARBA00022692"/>
    </source>
</evidence>
<name>A0ABP3TTS3_9GAMM</name>
<evidence type="ECO:0000256" key="7">
    <source>
        <dbReference type="ARBA" id="ARBA00022927"/>
    </source>
</evidence>
<evidence type="ECO:0000256" key="4">
    <source>
        <dbReference type="ARBA" id="ARBA00022475"/>
    </source>
</evidence>
<dbReference type="NCBIfam" id="TIGR01352">
    <property type="entry name" value="tonB_Cterm"/>
    <property type="match status" value="1"/>
</dbReference>
<evidence type="ECO:0000256" key="10">
    <source>
        <dbReference type="SAM" id="MobiDB-lite"/>
    </source>
</evidence>
<comment type="subcellular location">
    <subcellularLocation>
        <location evidence="1">Cell inner membrane</location>
        <topology evidence="1">Single-pass membrane protein</topology>
        <orientation evidence="1">Periplasmic side</orientation>
    </subcellularLocation>
</comment>
<feature type="region of interest" description="Disordered" evidence="10">
    <location>
        <begin position="64"/>
        <end position="97"/>
    </location>
</feature>
<keyword evidence="8 11" id="KW-1133">Transmembrane helix</keyword>
<reference evidence="14" key="1">
    <citation type="journal article" date="2019" name="Int. J. Syst. Evol. Microbiol.">
        <title>The Global Catalogue of Microorganisms (GCM) 10K type strain sequencing project: providing services to taxonomists for standard genome sequencing and annotation.</title>
        <authorList>
            <consortium name="The Broad Institute Genomics Platform"/>
            <consortium name="The Broad Institute Genome Sequencing Center for Infectious Disease"/>
            <person name="Wu L."/>
            <person name="Ma J."/>
        </authorList>
    </citation>
    <scope>NUCLEOTIDE SEQUENCE [LARGE SCALE GENOMIC DNA]</scope>
    <source>
        <strain evidence="14">JCM 15421</strain>
    </source>
</reference>
<dbReference type="Proteomes" id="UP001501523">
    <property type="component" value="Unassembled WGS sequence"/>
</dbReference>
<dbReference type="PANTHER" id="PTHR33446:SF2">
    <property type="entry name" value="PROTEIN TONB"/>
    <property type="match status" value="1"/>
</dbReference>
<proteinExistence type="inferred from homology"/>
<keyword evidence="3" id="KW-0813">Transport</keyword>
<evidence type="ECO:0000259" key="12">
    <source>
        <dbReference type="PROSITE" id="PS52015"/>
    </source>
</evidence>
<dbReference type="InterPro" id="IPR006260">
    <property type="entry name" value="TonB/TolA_C"/>
</dbReference>
<dbReference type="SUPFAM" id="SSF74653">
    <property type="entry name" value="TolA/TonB C-terminal domain"/>
    <property type="match status" value="1"/>
</dbReference>
<evidence type="ECO:0000313" key="13">
    <source>
        <dbReference type="EMBL" id="GAA0717829.1"/>
    </source>
</evidence>